<sequence length="1466" mass="150768">MVASVTDAAGNPASATDDTSLLDTTAPDARITLDADITPDDVINAAEAGQQIPVTGRVGGDVKAGDTVTLTVNGKTFTGLVLADKSFSIKVPGADLVADGDKVIDASVTTTDAAGNSTAATDTEGYSVDTQGPSVLVNIVDDKLTVGETSPVTFTFSEKVQGLELDDLTVVGGIVTGLTTSDGGKTWSATFTPDANFEGTASVAVKAQSYTDLAGNKGTGGSDSAATDTQAPNAPTVVIVDDANNDQMLTKAEIGNDQIQVRAGVNHADLVAGGKVTLTINNGAVSNTVELTLKADGTLQSSNGKSYGYQNGVISWTEATPGNGKSLTVTATQTDLAGNTSLPGSDTALVLAVPVTSGGYASGAEDTPLSLKWSDFKASDADTPDAQLLIKITSLPADGLLQYKDAEGKWQTVTQALVNSGLTFSKGDIDAGKLQFLPDLHESSSAAGSNGGAPGNKLGDYAAFDYQVSDGVNSSDSAKFVIDIKPVVDGVTLKVELVSGGLTPGAAKVEEILDSLQGKNPSSNPTGGNDYLVSSNGSWVDGGAGNDTIKFGSGTSFQAIGGAGNDTLIGGASVNEHLIGGDGDDILIGGKNATSSVKLQGDGGNDTLISQSLKATTSYYGGDGQDVAYMPGSMKALKLVTTGLPNSCDYRLVYTDPVTGGVTNHDFYSVETLYLQDGKYEFEGGQLSKVADLATLKIDADLIDTDGSERFTELTIKGLPQGAELSGGTLQADGSWKVPASMLDQDGKLSLQVELPVGSQNIKVTVVAGSQEYDMNGQPISGEVKFTEADAGFMIKPANPNGDNTVDGGGGDDVLLGDIGGIKTSVEPGKNYNVALIVDTSGSMKYGLNGNQNPSSGQDRMTLTINALKVLANQLASHDGVVNVTLIGFAGSASNMLKIEDLNSANLQTLINKITALSANGATNYEDAFIKATEWFNTKPGSGTGLKFENLTYFLTDGDPTVHNGDSSSGGTTNDADMQKAIDAFTSLSGLSEVKAIGIGTGVTEDNLKYFDNTQVTGPGSQYGQSQILNDFSSNSGVWRASSWGKAGDSSGTVARDNDKIELTDKASSGASIFTSATLAVAAGNGIRFDLSTDSDFSSGDSFSVQLQRWNGSSWVNVGSATSLTGTINSGPLAAGDYRYVFTLNDIDDGWSWGQGWDNTSATLVIDNLTKVTDYPPIGQPDIITKAEDLQAVLVGGSVTNTPAEVGSDTVNGGAGNDILFGDAINTDYLPWGAAGNPAKPTDWVNGKGLDGLTQFLTLKNGYAPSTVELYEYIKANAKSFDVAGDTRGGHDKLYGGLGDDILFGQGGNDELSGDAGNDTLYGGTGNDILSGGLGNDILIGGLGNDVLKGDAGADTFTWLKGDTVAGSVAKDYVVDFSKSEGDKLDLSDLLDSDGSKNQTTLKSLLSVFQDSEGVHLQVKESSAAPVTQEIVLVNHTFDTLTGGAGSTANQVIDYMLNNNLLDIDK</sequence>
<feature type="compositionally biased region" description="Low complexity" evidence="4">
    <location>
        <begin position="13"/>
        <end position="22"/>
    </location>
</feature>
<dbReference type="InterPro" id="IPR013783">
    <property type="entry name" value="Ig-like_fold"/>
</dbReference>
<reference evidence="6" key="1">
    <citation type="submission" date="2023-11" db="EMBL/GenBank/DDBJ databases">
        <title>WGS of Aeromonas in Northern Israel.</title>
        <authorList>
            <person name="Hershko Y."/>
        </authorList>
    </citation>
    <scope>NUCLEOTIDE SEQUENCE</scope>
    <source>
        <strain evidence="6">02297</strain>
    </source>
</reference>
<comment type="caution">
    <text evidence="6">The sequence shown here is derived from an EMBL/GenBank/DDBJ whole genome shotgun (WGS) entry which is preliminary data.</text>
</comment>
<dbReference type="InterPro" id="IPR019960">
    <property type="entry name" value="T1SS_VCA0849"/>
</dbReference>
<keyword evidence="2" id="KW-0964">Secreted</keyword>
<dbReference type="SMART" id="SM00327">
    <property type="entry name" value="VWA"/>
    <property type="match status" value="1"/>
</dbReference>
<dbReference type="Proteomes" id="UP001285835">
    <property type="component" value="Unassembled WGS sequence"/>
</dbReference>
<evidence type="ECO:0000256" key="1">
    <source>
        <dbReference type="ARBA" id="ARBA00004613"/>
    </source>
</evidence>
<dbReference type="NCBIfam" id="NF033510">
    <property type="entry name" value="Ca_tandemer"/>
    <property type="match status" value="1"/>
</dbReference>
<dbReference type="NCBIfam" id="NF012196">
    <property type="entry name" value="Ig_like_ice"/>
    <property type="match status" value="1"/>
</dbReference>
<dbReference type="PROSITE" id="PS50234">
    <property type="entry name" value="VWFA"/>
    <property type="match status" value="1"/>
</dbReference>
<dbReference type="InterPro" id="IPR044048">
    <property type="entry name" value="Big_12"/>
</dbReference>
<organism evidence="6 7">
    <name type="scientific">Aeromonas media</name>
    <dbReference type="NCBI Taxonomy" id="651"/>
    <lineage>
        <taxon>Bacteria</taxon>
        <taxon>Pseudomonadati</taxon>
        <taxon>Pseudomonadota</taxon>
        <taxon>Gammaproteobacteria</taxon>
        <taxon>Aeromonadales</taxon>
        <taxon>Aeromonadaceae</taxon>
        <taxon>Aeromonas</taxon>
    </lineage>
</organism>
<dbReference type="SUPFAM" id="SSF51120">
    <property type="entry name" value="beta-Roll"/>
    <property type="match status" value="2"/>
</dbReference>
<dbReference type="SUPFAM" id="SSF53300">
    <property type="entry name" value="vWA-like"/>
    <property type="match status" value="1"/>
</dbReference>
<evidence type="ECO:0000313" key="6">
    <source>
        <dbReference type="EMBL" id="MDX7920880.1"/>
    </source>
</evidence>
<protein>
    <submittedName>
        <fullName evidence="6">Ig-like domain-containing protein</fullName>
    </submittedName>
</protein>
<dbReference type="InterPro" id="IPR050557">
    <property type="entry name" value="RTX_toxin/Mannuronan_C5-epim"/>
</dbReference>
<keyword evidence="3" id="KW-0106">Calcium</keyword>
<dbReference type="InterPro" id="IPR049826">
    <property type="entry name" value="Ig-like_ice"/>
</dbReference>
<dbReference type="PRINTS" id="PR00313">
    <property type="entry name" value="CABNDNGRPT"/>
</dbReference>
<dbReference type="GO" id="GO:0005509">
    <property type="term" value="F:calcium ion binding"/>
    <property type="evidence" value="ECO:0007669"/>
    <property type="project" value="InterPro"/>
</dbReference>
<dbReference type="Pfam" id="PF00353">
    <property type="entry name" value="HemolysinCabind"/>
    <property type="match status" value="6"/>
</dbReference>
<dbReference type="Gene3D" id="2.150.10.10">
    <property type="entry name" value="Serralysin-like metalloprotease, C-terminal"/>
    <property type="match status" value="1"/>
</dbReference>
<gene>
    <name evidence="6" type="ORF">SJS82_02880</name>
</gene>
<dbReference type="Gene3D" id="3.40.50.410">
    <property type="entry name" value="von Willebrand factor, type A domain"/>
    <property type="match status" value="1"/>
</dbReference>
<dbReference type="PANTHER" id="PTHR38340">
    <property type="entry name" value="S-LAYER PROTEIN"/>
    <property type="match status" value="1"/>
</dbReference>
<evidence type="ECO:0000256" key="4">
    <source>
        <dbReference type="SAM" id="MobiDB-lite"/>
    </source>
</evidence>
<feature type="domain" description="VWFA" evidence="5">
    <location>
        <begin position="833"/>
        <end position="1009"/>
    </location>
</feature>
<dbReference type="Pfam" id="PF13519">
    <property type="entry name" value="VWA_2"/>
    <property type="match status" value="1"/>
</dbReference>
<evidence type="ECO:0000256" key="2">
    <source>
        <dbReference type="ARBA" id="ARBA00022525"/>
    </source>
</evidence>
<dbReference type="PROSITE" id="PS00330">
    <property type="entry name" value="HEMOLYSIN_CALCIUM"/>
    <property type="match status" value="2"/>
</dbReference>
<dbReference type="CDD" id="cd00198">
    <property type="entry name" value="vWFA"/>
    <property type="match status" value="1"/>
</dbReference>
<dbReference type="InterPro" id="IPR018511">
    <property type="entry name" value="Hemolysin-typ_Ca-bd_CS"/>
</dbReference>
<dbReference type="Pfam" id="PF19078">
    <property type="entry name" value="Big_12"/>
    <property type="match status" value="1"/>
</dbReference>
<dbReference type="InterPro" id="IPR002035">
    <property type="entry name" value="VWF_A"/>
</dbReference>
<dbReference type="EMBL" id="JAWZXF010000002">
    <property type="protein sequence ID" value="MDX7920880.1"/>
    <property type="molecule type" value="Genomic_DNA"/>
</dbReference>
<evidence type="ECO:0000256" key="3">
    <source>
        <dbReference type="ARBA" id="ARBA00022837"/>
    </source>
</evidence>
<accession>A0AAP6G937</accession>
<dbReference type="GO" id="GO:0005576">
    <property type="term" value="C:extracellular region"/>
    <property type="evidence" value="ECO:0007669"/>
    <property type="project" value="UniProtKB-SubCell"/>
</dbReference>
<dbReference type="PANTHER" id="PTHR38340:SF1">
    <property type="entry name" value="S-LAYER PROTEIN"/>
    <property type="match status" value="1"/>
</dbReference>
<proteinExistence type="predicted"/>
<dbReference type="InterPro" id="IPR011049">
    <property type="entry name" value="Serralysin-like_metalloprot_C"/>
</dbReference>
<dbReference type="Gene3D" id="2.60.40.10">
    <property type="entry name" value="Immunoglobulins"/>
    <property type="match status" value="2"/>
</dbReference>
<feature type="region of interest" description="Disordered" evidence="4">
    <location>
        <begin position="1"/>
        <end position="22"/>
    </location>
</feature>
<dbReference type="InterPro" id="IPR036465">
    <property type="entry name" value="vWFA_dom_sf"/>
</dbReference>
<evidence type="ECO:0000313" key="7">
    <source>
        <dbReference type="Proteomes" id="UP001285835"/>
    </source>
</evidence>
<comment type="subcellular location">
    <subcellularLocation>
        <location evidence="1">Secreted</location>
    </subcellularLocation>
</comment>
<name>A0AAP6G937_AERME</name>
<dbReference type="NCBIfam" id="TIGR03661">
    <property type="entry name" value="T1SS_VCA0849"/>
    <property type="match status" value="1"/>
</dbReference>
<evidence type="ECO:0000259" key="5">
    <source>
        <dbReference type="PROSITE" id="PS50234"/>
    </source>
</evidence>
<dbReference type="InterPro" id="IPR001343">
    <property type="entry name" value="Hemolysn_Ca-bd"/>
</dbReference>
<dbReference type="Gene3D" id="2.160.20.160">
    <property type="match status" value="1"/>
</dbReference>